<reference evidence="2 3" key="1">
    <citation type="submission" date="2012-02" db="EMBL/GenBank/DDBJ databases">
        <title>Improved High-Quality Draft genome of Joostella marina DSM 19592.</title>
        <authorList>
            <consortium name="US DOE Joint Genome Institute (JGI-PGF)"/>
            <person name="Lucas S."/>
            <person name="Copeland A."/>
            <person name="Lapidus A."/>
            <person name="Bruce D."/>
            <person name="Goodwin L."/>
            <person name="Pitluck S."/>
            <person name="Peters L."/>
            <person name="Chertkov O."/>
            <person name="Ovchinnikova G."/>
            <person name="Kyrpides N."/>
            <person name="Mavromatis K."/>
            <person name="Detter J.C."/>
            <person name="Han C."/>
            <person name="Land M."/>
            <person name="Hauser L."/>
            <person name="Markowitz V."/>
            <person name="Cheng J.-F."/>
            <person name="Hugenholtz P."/>
            <person name="Woyke T."/>
            <person name="Wu D."/>
            <person name="Tindall B."/>
            <person name="Brambilla E."/>
            <person name="Klenk H.-P."/>
            <person name="Eisen J.A."/>
        </authorList>
    </citation>
    <scope>NUCLEOTIDE SEQUENCE [LARGE SCALE GENOMIC DNA]</scope>
    <source>
        <strain evidence="2 3">DSM 19592</strain>
    </source>
</reference>
<keyword evidence="1" id="KW-0472">Membrane</keyword>
<dbReference type="STRING" id="926559.JoomaDRAFT_2469"/>
<dbReference type="EMBL" id="JH651379">
    <property type="protein sequence ID" value="EIJ39448.1"/>
    <property type="molecule type" value="Genomic_DNA"/>
</dbReference>
<dbReference type="RefSeq" id="WP_008612888.1">
    <property type="nucleotide sequence ID" value="NZ_JH651379.1"/>
</dbReference>
<evidence type="ECO:0000313" key="2">
    <source>
        <dbReference type="EMBL" id="EIJ39448.1"/>
    </source>
</evidence>
<proteinExistence type="predicted"/>
<gene>
    <name evidence="2" type="ORF">JoomaDRAFT_2469</name>
</gene>
<dbReference type="HOGENOM" id="CLU_2012174_0_0_10"/>
<dbReference type="Proteomes" id="UP000004690">
    <property type="component" value="Unassembled WGS sequence"/>
</dbReference>
<keyword evidence="1" id="KW-0812">Transmembrane</keyword>
<dbReference type="OrthoDB" id="1446747at2"/>
<feature type="transmembrane region" description="Helical" evidence="1">
    <location>
        <begin position="52"/>
        <end position="70"/>
    </location>
</feature>
<protein>
    <submittedName>
        <fullName evidence="2">Uncharacterized protein</fullName>
    </submittedName>
</protein>
<accession>I3C755</accession>
<name>I3C755_9FLAO</name>
<keyword evidence="1" id="KW-1133">Transmembrane helix</keyword>
<keyword evidence="3" id="KW-1185">Reference proteome</keyword>
<evidence type="ECO:0000313" key="3">
    <source>
        <dbReference type="Proteomes" id="UP000004690"/>
    </source>
</evidence>
<evidence type="ECO:0000256" key="1">
    <source>
        <dbReference type="SAM" id="Phobius"/>
    </source>
</evidence>
<organism evidence="2 3">
    <name type="scientific">Galbibacter orientalis DSM 19592</name>
    <dbReference type="NCBI Taxonomy" id="926559"/>
    <lineage>
        <taxon>Bacteria</taxon>
        <taxon>Pseudomonadati</taxon>
        <taxon>Bacteroidota</taxon>
        <taxon>Flavobacteriia</taxon>
        <taxon>Flavobacteriales</taxon>
        <taxon>Flavobacteriaceae</taxon>
        <taxon>Galbibacter</taxon>
    </lineage>
</organism>
<feature type="transmembrane region" description="Helical" evidence="1">
    <location>
        <begin position="98"/>
        <end position="116"/>
    </location>
</feature>
<sequence length="123" mass="13643">MSKEHKLDELTRRIVNEVGKEQPSAALKLNIMQALNTQSKAIRYRALISNRAKVIVFILLIGIIGLSTFLSNDDLLTPVLGNFSQFVASLSVNLPNNFIYGIVVVGSLIIVQIPILKKRLDNN</sequence>
<dbReference type="AlphaFoldDB" id="I3C755"/>